<proteinExistence type="predicted"/>
<dbReference type="GO" id="GO:0051231">
    <property type="term" value="P:spindle elongation"/>
    <property type="evidence" value="ECO:0007669"/>
    <property type="project" value="TreeGrafter"/>
</dbReference>
<dbReference type="GO" id="GO:0003777">
    <property type="term" value="F:microtubule motor activity"/>
    <property type="evidence" value="ECO:0007669"/>
    <property type="project" value="InterPro"/>
</dbReference>
<keyword evidence="2" id="KW-0963">Cytoplasm</keyword>
<evidence type="ECO:0008006" key="7">
    <source>
        <dbReference type="Google" id="ProtNLM"/>
    </source>
</evidence>
<dbReference type="GO" id="GO:0005524">
    <property type="term" value="F:ATP binding"/>
    <property type="evidence" value="ECO:0007669"/>
    <property type="project" value="UniProtKB-KW"/>
</dbReference>
<evidence type="ECO:0000256" key="3">
    <source>
        <dbReference type="ARBA" id="ARBA00022741"/>
    </source>
</evidence>
<dbReference type="PANTHER" id="PTHR47969">
    <property type="entry name" value="CHROMOSOME-ASSOCIATED KINESIN KIF4A-RELATED"/>
    <property type="match status" value="1"/>
</dbReference>
<comment type="subcellular location">
    <subcellularLocation>
        <location evidence="1">Cytoplasm</location>
    </subcellularLocation>
</comment>
<sequence>MTMEHGEDCCVKVAVHARPLIGDEKLQGCKDCVTVVPGKPQKVAVHVSVQRLD</sequence>
<evidence type="ECO:0000256" key="5">
    <source>
        <dbReference type="ARBA" id="ARBA00023054"/>
    </source>
</evidence>
<organism evidence="6">
    <name type="scientific">Aegilops tauschii</name>
    <name type="common">Tausch's goatgrass</name>
    <name type="synonym">Aegilops squarrosa</name>
    <dbReference type="NCBI Taxonomy" id="37682"/>
    <lineage>
        <taxon>Eukaryota</taxon>
        <taxon>Viridiplantae</taxon>
        <taxon>Streptophyta</taxon>
        <taxon>Embryophyta</taxon>
        <taxon>Tracheophyta</taxon>
        <taxon>Spermatophyta</taxon>
        <taxon>Magnoliopsida</taxon>
        <taxon>Liliopsida</taxon>
        <taxon>Poales</taxon>
        <taxon>Poaceae</taxon>
        <taxon>BOP clade</taxon>
        <taxon>Pooideae</taxon>
        <taxon>Triticodae</taxon>
        <taxon>Triticeae</taxon>
        <taxon>Triticinae</taxon>
        <taxon>Aegilops</taxon>
    </lineage>
</organism>
<evidence type="ECO:0000256" key="4">
    <source>
        <dbReference type="ARBA" id="ARBA00022840"/>
    </source>
</evidence>
<dbReference type="InterPro" id="IPR027640">
    <property type="entry name" value="Kinesin-like_fam"/>
</dbReference>
<evidence type="ECO:0000256" key="2">
    <source>
        <dbReference type="ARBA" id="ARBA00022490"/>
    </source>
</evidence>
<dbReference type="GO" id="GO:0007018">
    <property type="term" value="P:microtubule-based movement"/>
    <property type="evidence" value="ECO:0007669"/>
    <property type="project" value="InterPro"/>
</dbReference>
<reference evidence="6" key="1">
    <citation type="submission" date="2015-06" db="UniProtKB">
        <authorList>
            <consortium name="EnsemblPlants"/>
        </authorList>
    </citation>
    <scope>IDENTIFICATION</scope>
</reference>
<dbReference type="GO" id="GO:0005737">
    <property type="term" value="C:cytoplasm"/>
    <property type="evidence" value="ECO:0007669"/>
    <property type="project" value="UniProtKB-SubCell"/>
</dbReference>
<keyword evidence="4" id="KW-0067">ATP-binding</keyword>
<dbReference type="PANTHER" id="PTHR47969:SF15">
    <property type="entry name" value="CHROMOSOME-ASSOCIATED KINESIN KIF4A-RELATED"/>
    <property type="match status" value="1"/>
</dbReference>
<keyword evidence="5" id="KW-0175">Coiled coil</keyword>
<name>M8BY54_AEGTA</name>
<dbReference type="AlphaFoldDB" id="M8BY54"/>
<evidence type="ECO:0000256" key="1">
    <source>
        <dbReference type="ARBA" id="ARBA00004496"/>
    </source>
</evidence>
<evidence type="ECO:0000313" key="6">
    <source>
        <dbReference type="EnsemblPlants" id="EMT29930"/>
    </source>
</evidence>
<dbReference type="GO" id="GO:0007052">
    <property type="term" value="P:mitotic spindle organization"/>
    <property type="evidence" value="ECO:0007669"/>
    <property type="project" value="TreeGrafter"/>
</dbReference>
<protein>
    <recommendedName>
        <fullName evidence="7">Kinesin motor domain-containing protein</fullName>
    </recommendedName>
</protein>
<keyword evidence="3" id="KW-0547">Nucleotide-binding</keyword>
<dbReference type="EnsemblPlants" id="EMT29930">
    <property type="protein sequence ID" value="EMT29930"/>
    <property type="gene ID" value="F775_19342"/>
</dbReference>
<dbReference type="GO" id="GO:0005875">
    <property type="term" value="C:microtubule associated complex"/>
    <property type="evidence" value="ECO:0007669"/>
    <property type="project" value="TreeGrafter"/>
</dbReference>
<dbReference type="ExpressionAtlas" id="M8BY54">
    <property type="expression patterns" value="baseline"/>
</dbReference>
<accession>M8BY54</accession>